<dbReference type="PROSITE" id="PS50931">
    <property type="entry name" value="HTH_LYSR"/>
    <property type="match status" value="1"/>
</dbReference>
<keyword evidence="7" id="KW-1185">Reference proteome</keyword>
<keyword evidence="4" id="KW-0804">Transcription</keyword>
<dbReference type="InterPro" id="IPR036388">
    <property type="entry name" value="WH-like_DNA-bd_sf"/>
</dbReference>
<feature type="domain" description="HTH lysR-type" evidence="5">
    <location>
        <begin position="1"/>
        <end position="58"/>
    </location>
</feature>
<dbReference type="Proteomes" id="UP001149719">
    <property type="component" value="Unassembled WGS sequence"/>
</dbReference>
<proteinExistence type="inferred from homology"/>
<dbReference type="RefSeq" id="WP_269125520.1">
    <property type="nucleotide sequence ID" value="NZ_JAPUBN010000016.1"/>
</dbReference>
<evidence type="ECO:0000256" key="3">
    <source>
        <dbReference type="ARBA" id="ARBA00023125"/>
    </source>
</evidence>
<dbReference type="InterPro" id="IPR005119">
    <property type="entry name" value="LysR_subst-bd"/>
</dbReference>
<evidence type="ECO:0000259" key="5">
    <source>
        <dbReference type="PROSITE" id="PS50931"/>
    </source>
</evidence>
<dbReference type="Pfam" id="PF00126">
    <property type="entry name" value="HTH_1"/>
    <property type="match status" value="1"/>
</dbReference>
<keyword evidence="2" id="KW-0805">Transcription regulation</keyword>
<comment type="similarity">
    <text evidence="1">Belongs to the LysR transcriptional regulatory family.</text>
</comment>
<gene>
    <name evidence="6" type="ORF">O1D97_10830</name>
</gene>
<name>A0ABT4JX32_9GAMM</name>
<dbReference type="SUPFAM" id="SSF53850">
    <property type="entry name" value="Periplasmic binding protein-like II"/>
    <property type="match status" value="1"/>
</dbReference>
<evidence type="ECO:0000313" key="6">
    <source>
        <dbReference type="EMBL" id="MCZ2722129.1"/>
    </source>
</evidence>
<dbReference type="Pfam" id="PF03466">
    <property type="entry name" value="LysR_substrate"/>
    <property type="match status" value="1"/>
</dbReference>
<reference evidence="6" key="1">
    <citation type="submission" date="2022-12" db="EMBL/GenBank/DDBJ databases">
        <title>Marinomonas 15G1-11 sp. nov, isolated from marine algae.</title>
        <authorList>
            <person name="Butt M."/>
            <person name="Choi D.G."/>
            <person name="Kim J.M."/>
            <person name="Lee J.K."/>
            <person name="Baek J.H."/>
            <person name="Jeon C.O."/>
        </authorList>
    </citation>
    <scope>NUCLEOTIDE SEQUENCE</scope>
    <source>
        <strain evidence="6">15G1-11</strain>
    </source>
</reference>
<dbReference type="EMBL" id="JAPUBN010000016">
    <property type="protein sequence ID" value="MCZ2722129.1"/>
    <property type="molecule type" value="Genomic_DNA"/>
</dbReference>
<evidence type="ECO:0000313" key="7">
    <source>
        <dbReference type="Proteomes" id="UP001149719"/>
    </source>
</evidence>
<evidence type="ECO:0000256" key="4">
    <source>
        <dbReference type="ARBA" id="ARBA00023163"/>
    </source>
</evidence>
<dbReference type="Gene3D" id="3.40.190.10">
    <property type="entry name" value="Periplasmic binding protein-like II"/>
    <property type="match status" value="3"/>
</dbReference>
<protein>
    <submittedName>
        <fullName evidence="6">LysR substrate-binding domain-containing protein</fullName>
    </submittedName>
</protein>
<dbReference type="PANTHER" id="PTHR30126:SF21">
    <property type="entry name" value="TRANSCRIPTIONAL REGULATOR-RELATED"/>
    <property type="match status" value="1"/>
</dbReference>
<organism evidence="6 7">
    <name type="scientific">Marinomonas phaeophyticola</name>
    <dbReference type="NCBI Taxonomy" id="3004091"/>
    <lineage>
        <taxon>Bacteria</taxon>
        <taxon>Pseudomonadati</taxon>
        <taxon>Pseudomonadota</taxon>
        <taxon>Gammaproteobacteria</taxon>
        <taxon>Oceanospirillales</taxon>
        <taxon>Oceanospirillaceae</taxon>
        <taxon>Marinomonas</taxon>
    </lineage>
</organism>
<sequence length="277" mass="31090">MDMVLLKTFVEVSKTRNFGQASLNLNVSSSTVSARIKQLESVMGVSLFIRRHHEISLTPSGEGLERHANFILKAWERAYEDTALSQRHHQRLVVAAVSSLWDIFVQDWLNDIHMSHKELSLRAEESTPLRVVEKLDQSLIDVGFMYEPPSMKGLIVQEVAMVPMILVSDKQDTSTERAVAEGYVRVEWGTAFAVMHESYFPQRPLARVRVNSGRVALNLILKNGGAAYLPDVMVKQEIEAGRLYQVEGAPVIEMRAFAAYKSQGEHSALIKSLVAKI</sequence>
<dbReference type="PANTHER" id="PTHR30126">
    <property type="entry name" value="HTH-TYPE TRANSCRIPTIONAL REGULATOR"/>
    <property type="match status" value="1"/>
</dbReference>
<dbReference type="InterPro" id="IPR036390">
    <property type="entry name" value="WH_DNA-bd_sf"/>
</dbReference>
<comment type="caution">
    <text evidence="6">The sequence shown here is derived from an EMBL/GenBank/DDBJ whole genome shotgun (WGS) entry which is preliminary data.</text>
</comment>
<evidence type="ECO:0000256" key="1">
    <source>
        <dbReference type="ARBA" id="ARBA00009437"/>
    </source>
</evidence>
<dbReference type="InterPro" id="IPR000847">
    <property type="entry name" value="LysR_HTH_N"/>
</dbReference>
<keyword evidence="3" id="KW-0238">DNA-binding</keyword>
<dbReference type="SUPFAM" id="SSF46785">
    <property type="entry name" value="Winged helix' DNA-binding domain"/>
    <property type="match status" value="1"/>
</dbReference>
<accession>A0ABT4JX32</accession>
<dbReference type="Gene3D" id="1.10.10.10">
    <property type="entry name" value="Winged helix-like DNA-binding domain superfamily/Winged helix DNA-binding domain"/>
    <property type="match status" value="1"/>
</dbReference>
<evidence type="ECO:0000256" key="2">
    <source>
        <dbReference type="ARBA" id="ARBA00023015"/>
    </source>
</evidence>